<dbReference type="Proteomes" id="UP001153365">
    <property type="component" value="Unassembled WGS sequence"/>
</dbReference>
<protein>
    <submittedName>
        <fullName evidence="1">Uncharacterized protein</fullName>
    </submittedName>
</protein>
<dbReference type="EMBL" id="CALTRL010000287">
    <property type="protein sequence ID" value="CAH7667391.1"/>
    <property type="molecule type" value="Genomic_DNA"/>
</dbReference>
<gene>
    <name evidence="1" type="ORF">PPACK8108_LOCUS1781</name>
</gene>
<evidence type="ECO:0000313" key="1">
    <source>
        <dbReference type="EMBL" id="CAH7667391.1"/>
    </source>
</evidence>
<sequence length="149" mass="16537">MNTQGWYVQFVEKWESVGQPVIDAKLTIKTIQQGQATAIGPRNNGGVVPLQNIKHYSPGRDIMDRRFNGSPIEARTMELLGIDTVIEVARGIENLGINPLQRAVNDSQLCNPSLNLKTHFVARMEGSTNWVDDSRITRIKCLISCSTDG</sequence>
<keyword evidence="2" id="KW-1185">Reference proteome</keyword>
<proteinExistence type="predicted"/>
<comment type="caution">
    <text evidence="1">The sequence shown here is derived from an EMBL/GenBank/DDBJ whole genome shotgun (WGS) entry which is preliminary data.</text>
</comment>
<reference evidence="1" key="1">
    <citation type="submission" date="2022-06" db="EMBL/GenBank/DDBJ databases">
        <authorList>
            <consortium name="SYNGENTA / RWTH Aachen University"/>
        </authorList>
    </citation>
    <scope>NUCLEOTIDE SEQUENCE</scope>
</reference>
<organism evidence="1 2">
    <name type="scientific">Phakopsora pachyrhizi</name>
    <name type="common">Asian soybean rust disease fungus</name>
    <dbReference type="NCBI Taxonomy" id="170000"/>
    <lineage>
        <taxon>Eukaryota</taxon>
        <taxon>Fungi</taxon>
        <taxon>Dikarya</taxon>
        <taxon>Basidiomycota</taxon>
        <taxon>Pucciniomycotina</taxon>
        <taxon>Pucciniomycetes</taxon>
        <taxon>Pucciniales</taxon>
        <taxon>Phakopsoraceae</taxon>
        <taxon>Phakopsora</taxon>
    </lineage>
</organism>
<accession>A0AAV0AJ64</accession>
<name>A0AAV0AJ64_PHAPC</name>
<dbReference type="AlphaFoldDB" id="A0AAV0AJ64"/>
<evidence type="ECO:0000313" key="2">
    <source>
        <dbReference type="Proteomes" id="UP001153365"/>
    </source>
</evidence>